<keyword evidence="2" id="KW-1185">Reference proteome</keyword>
<dbReference type="AlphaFoldDB" id="A0A816DF85"/>
<dbReference type="EMBL" id="CAJNOR010008705">
    <property type="protein sequence ID" value="CAF1636512.1"/>
    <property type="molecule type" value="Genomic_DNA"/>
</dbReference>
<organism evidence="1 2">
    <name type="scientific">Adineta ricciae</name>
    <name type="common">Rotifer</name>
    <dbReference type="NCBI Taxonomy" id="249248"/>
    <lineage>
        <taxon>Eukaryota</taxon>
        <taxon>Metazoa</taxon>
        <taxon>Spiralia</taxon>
        <taxon>Gnathifera</taxon>
        <taxon>Rotifera</taxon>
        <taxon>Eurotatoria</taxon>
        <taxon>Bdelloidea</taxon>
        <taxon>Adinetida</taxon>
        <taxon>Adinetidae</taxon>
        <taxon>Adineta</taxon>
    </lineage>
</organism>
<proteinExistence type="predicted"/>
<comment type="caution">
    <text evidence="1">The sequence shown here is derived from an EMBL/GenBank/DDBJ whole genome shotgun (WGS) entry which is preliminary data.</text>
</comment>
<reference evidence="1" key="1">
    <citation type="submission" date="2021-02" db="EMBL/GenBank/DDBJ databases">
        <authorList>
            <person name="Nowell W R."/>
        </authorList>
    </citation>
    <scope>NUCLEOTIDE SEQUENCE</scope>
</reference>
<evidence type="ECO:0000313" key="1">
    <source>
        <dbReference type="EMBL" id="CAF1636512.1"/>
    </source>
</evidence>
<evidence type="ECO:0000313" key="2">
    <source>
        <dbReference type="Proteomes" id="UP000663828"/>
    </source>
</evidence>
<protein>
    <submittedName>
        <fullName evidence="1">Uncharacterized protein</fullName>
    </submittedName>
</protein>
<sequence length="73" mass="8333">MNNFVNGLERKYGYDFNGDGYIGGEGFMGRVERWTGIDINRDGVLGQPYDVHPTFAMGYGYGQTNMYYPRTTM</sequence>
<dbReference type="Proteomes" id="UP000663828">
    <property type="component" value="Unassembled WGS sequence"/>
</dbReference>
<gene>
    <name evidence="1" type="ORF">XAT740_LOCUS52572</name>
</gene>
<accession>A0A816DF85</accession>
<name>A0A816DF85_ADIRI</name>